<name>A0ABX8Z2E3_9NEIS</name>
<accession>A0ABX8Z2E3</accession>
<keyword evidence="8" id="KW-1185">Reference proteome</keyword>
<dbReference type="Gene3D" id="2.130.10.10">
    <property type="entry name" value="YVTN repeat-like/Quinoprotein amine dehydrogenase"/>
    <property type="match status" value="1"/>
</dbReference>
<evidence type="ECO:0000256" key="2">
    <source>
        <dbReference type="ARBA" id="ARBA00023136"/>
    </source>
</evidence>
<evidence type="ECO:0000259" key="6">
    <source>
        <dbReference type="Pfam" id="PF13360"/>
    </source>
</evidence>
<reference evidence="7 8" key="1">
    <citation type="submission" date="2021-08" db="EMBL/GenBank/DDBJ databases">
        <title>complete genome sequencing of Deefgea sp. D25.</title>
        <authorList>
            <person name="Bae J.-W."/>
            <person name="Gim D.-H."/>
        </authorList>
    </citation>
    <scope>NUCLEOTIDE SEQUENCE [LARGE SCALE GENOMIC DNA]</scope>
    <source>
        <strain evidence="7 8">D25</strain>
    </source>
</reference>
<comment type="subcellular location">
    <subcellularLocation>
        <location evidence="4">Cell outer membrane</location>
        <topology evidence="4">Lipid-anchor</topology>
    </subcellularLocation>
</comment>
<dbReference type="RefSeq" id="WP_221004818.1">
    <property type="nucleotide sequence ID" value="NZ_CP081150.1"/>
</dbReference>
<protein>
    <recommendedName>
        <fullName evidence="4">Outer membrane protein assembly factor BamB</fullName>
    </recommendedName>
</protein>
<comment type="function">
    <text evidence="4">Part of the outer membrane protein assembly complex, which is involved in assembly and insertion of beta-barrel proteins into the outer membrane.</text>
</comment>
<dbReference type="HAMAP" id="MF_00923">
    <property type="entry name" value="OM_assembly_BamB"/>
    <property type="match status" value="1"/>
</dbReference>
<keyword evidence="4" id="KW-0564">Palmitate</keyword>
<dbReference type="InterPro" id="IPR011047">
    <property type="entry name" value="Quinoprotein_ADH-like_sf"/>
</dbReference>
<evidence type="ECO:0000256" key="3">
    <source>
        <dbReference type="ARBA" id="ARBA00023237"/>
    </source>
</evidence>
<gene>
    <name evidence="4 7" type="primary">bamB</name>
    <name evidence="7" type="ORF">K4H28_08615</name>
</gene>
<keyword evidence="4" id="KW-0449">Lipoprotein</keyword>
<comment type="similarity">
    <text evidence="4">Belongs to the BamB family.</text>
</comment>
<dbReference type="PROSITE" id="PS51257">
    <property type="entry name" value="PROKAR_LIPOPROTEIN"/>
    <property type="match status" value="1"/>
</dbReference>
<dbReference type="InterPro" id="IPR018391">
    <property type="entry name" value="PQQ_b-propeller_rpt"/>
</dbReference>
<dbReference type="Pfam" id="PF13360">
    <property type="entry name" value="PQQ_2"/>
    <property type="match status" value="1"/>
</dbReference>
<dbReference type="SUPFAM" id="SSF50998">
    <property type="entry name" value="Quinoprotein alcohol dehydrogenase-like"/>
    <property type="match status" value="1"/>
</dbReference>
<keyword evidence="1 4" id="KW-0732">Signal</keyword>
<dbReference type="InterPro" id="IPR017687">
    <property type="entry name" value="BamB"/>
</dbReference>
<comment type="subunit">
    <text evidence="4">Part of the Bam complex.</text>
</comment>
<keyword evidence="3 4" id="KW-0998">Cell outer membrane</keyword>
<sequence length="374" mass="39186">MNGLRPLLLLSALGLAACSTTSNVPEPSPLPVVVSKVKTSVQWQNTVGNTTEYRFQPAFNGDLIAAVGGNNELTLIERASGSKRWQVKLDKEIAGGVGISGAVIAVGTISGEVLAFDLAGKKTWSAQVTSEIISAPVVSDDFVVVRSGDGKISTFSAATGELKWIYQRPQPALLLRNYAPPVVADGVVYLGQAAGRLTAISIADGRVLWEAPVSLPRGASELERVTDIVSPPVAQGDVVCAVAFQGRVACLGAKQGNLLWTREVSSWSGLAMDAQQVYVTDSKGQVNAFEKSTGRSVWRQEALANRLVTAPAILGSNVVVGDFAGYLHVLSPEDGQFVGQMATDGGRIYLAPQSDGAQAIVQTAKGSILLLSAK</sequence>
<dbReference type="Proteomes" id="UP000825679">
    <property type="component" value="Chromosome"/>
</dbReference>
<keyword evidence="2 4" id="KW-0472">Membrane</keyword>
<dbReference type="PANTHER" id="PTHR34512">
    <property type="entry name" value="CELL SURFACE PROTEIN"/>
    <property type="match status" value="1"/>
</dbReference>
<dbReference type="InterPro" id="IPR002372">
    <property type="entry name" value="PQQ_rpt_dom"/>
</dbReference>
<proteinExistence type="inferred from homology"/>
<organism evidence="7 8">
    <name type="scientific">Deefgea tanakiae</name>
    <dbReference type="NCBI Taxonomy" id="2865840"/>
    <lineage>
        <taxon>Bacteria</taxon>
        <taxon>Pseudomonadati</taxon>
        <taxon>Pseudomonadota</taxon>
        <taxon>Betaproteobacteria</taxon>
        <taxon>Neisseriales</taxon>
        <taxon>Chitinibacteraceae</taxon>
        <taxon>Deefgea</taxon>
    </lineage>
</organism>
<evidence type="ECO:0000256" key="4">
    <source>
        <dbReference type="HAMAP-Rule" id="MF_00923"/>
    </source>
</evidence>
<feature type="chain" id="PRO_5046759658" description="Outer membrane protein assembly factor BamB" evidence="5">
    <location>
        <begin position="25"/>
        <end position="374"/>
    </location>
</feature>
<evidence type="ECO:0000313" key="7">
    <source>
        <dbReference type="EMBL" id="QZA76412.1"/>
    </source>
</evidence>
<dbReference type="InterPro" id="IPR015943">
    <property type="entry name" value="WD40/YVTN_repeat-like_dom_sf"/>
</dbReference>
<dbReference type="PANTHER" id="PTHR34512:SF30">
    <property type="entry name" value="OUTER MEMBRANE PROTEIN ASSEMBLY FACTOR BAMB"/>
    <property type="match status" value="1"/>
</dbReference>
<dbReference type="NCBIfam" id="TIGR03300">
    <property type="entry name" value="assembly_YfgL"/>
    <property type="match status" value="1"/>
</dbReference>
<evidence type="ECO:0000313" key="8">
    <source>
        <dbReference type="Proteomes" id="UP000825679"/>
    </source>
</evidence>
<feature type="domain" description="Pyrrolo-quinoline quinone repeat" evidence="6">
    <location>
        <begin position="70"/>
        <end position="300"/>
    </location>
</feature>
<feature type="signal peptide" evidence="5">
    <location>
        <begin position="1"/>
        <end position="24"/>
    </location>
</feature>
<evidence type="ECO:0000256" key="5">
    <source>
        <dbReference type="SAM" id="SignalP"/>
    </source>
</evidence>
<dbReference type="EMBL" id="CP081150">
    <property type="protein sequence ID" value="QZA76412.1"/>
    <property type="molecule type" value="Genomic_DNA"/>
</dbReference>
<evidence type="ECO:0000256" key="1">
    <source>
        <dbReference type="ARBA" id="ARBA00022729"/>
    </source>
</evidence>
<dbReference type="SMART" id="SM00564">
    <property type="entry name" value="PQQ"/>
    <property type="match status" value="5"/>
</dbReference>